<dbReference type="InterPro" id="IPR011990">
    <property type="entry name" value="TPR-like_helical_dom_sf"/>
</dbReference>
<dbReference type="EMBL" id="KT007007">
    <property type="protein sequence ID" value="AKQ03027.1"/>
    <property type="molecule type" value="Genomic_DNA"/>
</dbReference>
<keyword evidence="2" id="KW-0732">Signal</keyword>
<evidence type="ECO:0000256" key="1">
    <source>
        <dbReference type="SAM" id="MobiDB-lite"/>
    </source>
</evidence>
<evidence type="ECO:0000313" key="3">
    <source>
        <dbReference type="EMBL" id="AKQ03027.1"/>
    </source>
</evidence>
<feature type="chain" id="PRO_5005209905" evidence="2">
    <location>
        <begin position="21"/>
        <end position="247"/>
    </location>
</feature>
<dbReference type="AlphaFoldDB" id="A0A0H4T982"/>
<dbReference type="PROSITE" id="PS51257">
    <property type="entry name" value="PROKAR_LIPOPROTEIN"/>
    <property type="match status" value="1"/>
</dbReference>
<evidence type="ECO:0000256" key="2">
    <source>
        <dbReference type="SAM" id="SignalP"/>
    </source>
</evidence>
<dbReference type="Pfam" id="PF13414">
    <property type="entry name" value="TPR_11"/>
    <property type="match status" value="1"/>
</dbReference>
<dbReference type="Gene3D" id="1.25.40.10">
    <property type="entry name" value="Tetratricopeptide repeat domain"/>
    <property type="match status" value="1"/>
</dbReference>
<feature type="signal peptide" evidence="2">
    <location>
        <begin position="1"/>
        <end position="20"/>
    </location>
</feature>
<sequence>MLRLVVAAALTLALAGGCQPSQPPAPAASAPTKGPLTAQLKAEGDALMARGDFEKAVVKYLAAVNQEPKDVSLRFALGVALSNLDRRDETIEQFRFVASNGAAGSDEVRLARDWLAKAGALDGSVPEPRQASKPEPATASGPPRGKLLGKLTWGGIDPRDHLVRVTVAISGEDDTNRDVHLQGTNFKLGWGYDFKNVPPGSYRITAESAGTRMWELKVSVAPGKDTVLDLTEANSLVTPKDFTPQDG</sequence>
<proteinExistence type="predicted"/>
<feature type="region of interest" description="Disordered" evidence="1">
    <location>
        <begin position="121"/>
        <end position="146"/>
    </location>
</feature>
<reference evidence="3" key="1">
    <citation type="journal article" date="2015" name="ISME J.">
        <title>Aquifer environment selects for microbial species cohorts in sediment and groundwater.</title>
        <authorList>
            <person name="Hug L.A."/>
            <person name="Thomas B.C."/>
            <person name="Brown C.T."/>
            <person name="Frischkorn K.R."/>
            <person name="Williams K.H."/>
            <person name="Tringe S.G."/>
            <person name="Banfield J.F."/>
        </authorList>
    </citation>
    <scope>NUCLEOTIDE SEQUENCE</scope>
</reference>
<dbReference type="Gene3D" id="2.60.40.1120">
    <property type="entry name" value="Carboxypeptidase-like, regulatory domain"/>
    <property type="match status" value="1"/>
</dbReference>
<dbReference type="SUPFAM" id="SSF48452">
    <property type="entry name" value="TPR-like"/>
    <property type="match status" value="1"/>
</dbReference>
<accession>A0A0H4T982</accession>
<protein>
    <submittedName>
        <fullName evidence="3">Uncharacterized protein</fullName>
    </submittedName>
</protein>
<name>A0A0H4T982_9BACT</name>
<organism evidence="3">
    <name type="scientific">uncultured bacterium Rifle_16ft_4_minimus_37862</name>
    <dbReference type="NCBI Taxonomy" id="1665157"/>
    <lineage>
        <taxon>Bacteria</taxon>
        <taxon>environmental samples</taxon>
    </lineage>
</organism>